<sequence>MTSARRTSTRFAAAAVAVAGGVLAMAPAVAQAAPDLAPPSVPAEIAVPDGNHVTARYDAIGFQVYECGTAGTWTLHAPKAWLSGNGDTGVHFGGVDANLPAGPYWQSNRDHSRVHGGNAVSSPSREGAVPLLRLTALDTSGTGVFSDVTFVHRLNTVGGVAPAGTCDQADKSFKNVFYSATYYFYKKN</sequence>
<dbReference type="PROSITE" id="PS51318">
    <property type="entry name" value="TAT"/>
    <property type="match status" value="1"/>
</dbReference>
<keyword evidence="3" id="KW-1185">Reference proteome</keyword>
<dbReference type="AlphaFoldDB" id="A0A2T0SX50"/>
<evidence type="ECO:0000313" key="2">
    <source>
        <dbReference type="EMBL" id="PRY37970.1"/>
    </source>
</evidence>
<evidence type="ECO:0000256" key="1">
    <source>
        <dbReference type="SAM" id="SignalP"/>
    </source>
</evidence>
<accession>A0A2T0SX50</accession>
<dbReference type="EMBL" id="PVTF01000009">
    <property type="protein sequence ID" value="PRY37970.1"/>
    <property type="molecule type" value="Genomic_DNA"/>
</dbReference>
<feature type="chain" id="PRO_5015768139" evidence="1">
    <location>
        <begin position="33"/>
        <end position="188"/>
    </location>
</feature>
<dbReference type="Proteomes" id="UP000239494">
    <property type="component" value="Unassembled WGS sequence"/>
</dbReference>
<proteinExistence type="predicted"/>
<evidence type="ECO:0000313" key="3">
    <source>
        <dbReference type="Proteomes" id="UP000239494"/>
    </source>
</evidence>
<feature type="signal peptide" evidence="1">
    <location>
        <begin position="1"/>
        <end position="32"/>
    </location>
</feature>
<dbReference type="RefSeq" id="WP_170156060.1">
    <property type="nucleotide sequence ID" value="NZ_PVTF01000009.1"/>
</dbReference>
<dbReference type="InterPro" id="IPR006311">
    <property type="entry name" value="TAT_signal"/>
</dbReference>
<comment type="caution">
    <text evidence="2">The sequence shown here is derived from an EMBL/GenBank/DDBJ whole genome shotgun (WGS) entry which is preliminary data.</text>
</comment>
<dbReference type="PANTHER" id="PTHR35567">
    <property type="entry name" value="MALATE DEHYDROGENASE (AFU_ORTHOLOGUE AFUA_2G13800)"/>
    <property type="match status" value="1"/>
</dbReference>
<organism evidence="2 3">
    <name type="scientific">Umezawaea tangerina</name>
    <dbReference type="NCBI Taxonomy" id="84725"/>
    <lineage>
        <taxon>Bacteria</taxon>
        <taxon>Bacillati</taxon>
        <taxon>Actinomycetota</taxon>
        <taxon>Actinomycetes</taxon>
        <taxon>Pseudonocardiales</taxon>
        <taxon>Pseudonocardiaceae</taxon>
        <taxon>Umezawaea</taxon>
    </lineage>
</organism>
<name>A0A2T0SX50_9PSEU</name>
<dbReference type="PANTHER" id="PTHR35567:SF1">
    <property type="entry name" value="CONSERVED FUNGAL PROTEIN (AFU_ORTHOLOGUE AFUA_1G14230)"/>
    <property type="match status" value="1"/>
</dbReference>
<reference evidence="2 3" key="1">
    <citation type="submission" date="2018-03" db="EMBL/GenBank/DDBJ databases">
        <title>Genomic Encyclopedia of Archaeal and Bacterial Type Strains, Phase II (KMG-II): from individual species to whole genera.</title>
        <authorList>
            <person name="Goeker M."/>
        </authorList>
    </citation>
    <scope>NUCLEOTIDE SEQUENCE [LARGE SCALE GENOMIC DNA]</scope>
    <source>
        <strain evidence="2 3">DSM 44720</strain>
    </source>
</reference>
<keyword evidence="1" id="KW-0732">Signal</keyword>
<gene>
    <name evidence="2" type="ORF">CLV43_109190</name>
</gene>
<protein>
    <submittedName>
        <fullName evidence="2">Uncharacterized protein DUF3455</fullName>
    </submittedName>
</protein>
<dbReference type="Pfam" id="PF11937">
    <property type="entry name" value="DUF3455"/>
    <property type="match status" value="1"/>
</dbReference>
<dbReference type="InterPro" id="IPR021851">
    <property type="entry name" value="DUF3455"/>
</dbReference>